<organism evidence="2 3">
    <name type="scientific">Eragrostis curvula</name>
    <name type="common">weeping love grass</name>
    <dbReference type="NCBI Taxonomy" id="38414"/>
    <lineage>
        <taxon>Eukaryota</taxon>
        <taxon>Viridiplantae</taxon>
        <taxon>Streptophyta</taxon>
        <taxon>Embryophyta</taxon>
        <taxon>Tracheophyta</taxon>
        <taxon>Spermatophyta</taxon>
        <taxon>Magnoliopsida</taxon>
        <taxon>Liliopsida</taxon>
        <taxon>Poales</taxon>
        <taxon>Poaceae</taxon>
        <taxon>PACMAD clade</taxon>
        <taxon>Chloridoideae</taxon>
        <taxon>Eragrostideae</taxon>
        <taxon>Eragrostidinae</taxon>
        <taxon>Eragrostis</taxon>
    </lineage>
</organism>
<feature type="compositionally biased region" description="Basic and acidic residues" evidence="1">
    <location>
        <begin position="191"/>
        <end position="208"/>
    </location>
</feature>
<feature type="region of interest" description="Disordered" evidence="1">
    <location>
        <begin position="39"/>
        <end position="107"/>
    </location>
</feature>
<feature type="compositionally biased region" description="Polar residues" evidence="1">
    <location>
        <begin position="46"/>
        <end position="60"/>
    </location>
</feature>
<gene>
    <name evidence="2" type="ORF">EJB05_30260</name>
</gene>
<keyword evidence="3" id="KW-1185">Reference proteome</keyword>
<feature type="region of interest" description="Disordered" evidence="1">
    <location>
        <begin position="178"/>
        <end position="208"/>
    </location>
</feature>
<dbReference type="AlphaFoldDB" id="A0A5J9UHA4"/>
<feature type="non-terminal residue" evidence="2">
    <location>
        <position position="1"/>
    </location>
</feature>
<reference evidence="2 3" key="1">
    <citation type="journal article" date="2019" name="Sci. Rep.">
        <title>A high-quality genome of Eragrostis curvula grass provides insights into Poaceae evolution and supports new strategies to enhance forage quality.</title>
        <authorList>
            <person name="Carballo J."/>
            <person name="Santos B.A.C.M."/>
            <person name="Zappacosta D."/>
            <person name="Garbus I."/>
            <person name="Selva J.P."/>
            <person name="Gallo C.A."/>
            <person name="Diaz A."/>
            <person name="Albertini E."/>
            <person name="Caccamo M."/>
            <person name="Echenique V."/>
        </authorList>
    </citation>
    <scope>NUCLEOTIDE SEQUENCE [LARGE SCALE GENOMIC DNA]</scope>
    <source>
        <strain evidence="3">cv. Victoria</strain>
        <tissue evidence="2">Leaf</tissue>
    </source>
</reference>
<evidence type="ECO:0000313" key="3">
    <source>
        <dbReference type="Proteomes" id="UP000324897"/>
    </source>
</evidence>
<name>A0A5J9UHA4_9POAL</name>
<comment type="caution">
    <text evidence="2">The sequence shown here is derived from an EMBL/GenBank/DDBJ whole genome shotgun (WGS) entry which is preliminary data.</text>
</comment>
<protein>
    <submittedName>
        <fullName evidence="2">Uncharacterized protein</fullName>
    </submittedName>
</protein>
<proteinExistence type="predicted"/>
<evidence type="ECO:0000256" key="1">
    <source>
        <dbReference type="SAM" id="MobiDB-lite"/>
    </source>
</evidence>
<dbReference type="EMBL" id="RWGY01000022">
    <property type="protein sequence ID" value="TVU23149.1"/>
    <property type="molecule type" value="Genomic_DNA"/>
</dbReference>
<evidence type="ECO:0000313" key="2">
    <source>
        <dbReference type="EMBL" id="TVU23149.1"/>
    </source>
</evidence>
<dbReference type="Gramene" id="TVU23149">
    <property type="protein sequence ID" value="TVU23149"/>
    <property type="gene ID" value="EJB05_30260"/>
</dbReference>
<feature type="compositionally biased region" description="Basic residues" evidence="1">
    <location>
        <begin position="180"/>
        <end position="190"/>
    </location>
</feature>
<feature type="non-terminal residue" evidence="2">
    <location>
        <position position="208"/>
    </location>
</feature>
<dbReference type="Proteomes" id="UP000324897">
    <property type="component" value="Unassembled WGS sequence"/>
</dbReference>
<sequence>RDPKSGAYVQICQGRDIAAAAAAASGELAPVLPQRLAPAAEEDLRSQSNRILGAPSSSDSHAGGRQPWWWSSSRGAAGKEGRRRRDPTGLVTRSVNGPAEARHGMRPPASLRAFSSFPSSIRSGGAWVLYAFSAFFFVSKFAAAMPGRVRSSAAAARSAVESALWFLLRESRRVAEGLSRRLRGRQTRRGGQRDSGGEAAGRREEQSR</sequence>
<accession>A0A5J9UHA4</accession>